<accession>A0ABV3QBH1</accession>
<organism evidence="2 3">
    <name type="scientific">Rhodanobacter lycopersici</name>
    <dbReference type="NCBI Taxonomy" id="3162487"/>
    <lineage>
        <taxon>Bacteria</taxon>
        <taxon>Pseudomonadati</taxon>
        <taxon>Pseudomonadota</taxon>
        <taxon>Gammaproteobacteria</taxon>
        <taxon>Lysobacterales</taxon>
        <taxon>Rhodanobacteraceae</taxon>
        <taxon>Rhodanobacter</taxon>
    </lineage>
</organism>
<evidence type="ECO:0008006" key="4">
    <source>
        <dbReference type="Google" id="ProtNLM"/>
    </source>
</evidence>
<comment type="caution">
    <text evidence="2">The sequence shown here is derived from an EMBL/GenBank/DDBJ whole genome shotgun (WGS) entry which is preliminary data.</text>
</comment>
<evidence type="ECO:0000256" key="1">
    <source>
        <dbReference type="SAM" id="Phobius"/>
    </source>
</evidence>
<feature type="transmembrane region" description="Helical" evidence="1">
    <location>
        <begin position="110"/>
        <end position="128"/>
    </location>
</feature>
<keyword evidence="1" id="KW-1133">Transmembrane helix</keyword>
<name>A0ABV3QBH1_9GAMM</name>
<dbReference type="Proteomes" id="UP001556220">
    <property type="component" value="Unassembled WGS sequence"/>
</dbReference>
<keyword evidence="3" id="KW-1185">Reference proteome</keyword>
<sequence length="130" mass="15322">MRQIYTSPRPENIDRVIALMTEHGIEATVENRSNWRKPGHRRFSYREMDNDRSSWEQVWIARADDYPRARALLRELGIEPVIRHGQDLAEARNPSPLARRKHTVARVRRIVMLAILGIIAMMTLRYLHVI</sequence>
<proteinExistence type="predicted"/>
<gene>
    <name evidence="2" type="ORF">ABQJ54_04880</name>
</gene>
<protein>
    <recommendedName>
        <fullName evidence="4">DUF2007 domain-containing protein</fullName>
    </recommendedName>
</protein>
<evidence type="ECO:0000313" key="2">
    <source>
        <dbReference type="EMBL" id="MEW9571075.1"/>
    </source>
</evidence>
<dbReference type="RefSeq" id="WP_367853138.1">
    <property type="nucleotide sequence ID" value="NZ_JBFOHK010000001.1"/>
</dbReference>
<keyword evidence="1" id="KW-0472">Membrane</keyword>
<reference evidence="2 3" key="1">
    <citation type="submission" date="2024-06" db="EMBL/GenBank/DDBJ databases">
        <authorList>
            <person name="Woo H."/>
        </authorList>
    </citation>
    <scope>NUCLEOTIDE SEQUENCE [LARGE SCALE GENOMIC DNA]</scope>
    <source>
        <strain evidence="2 3">Si-c</strain>
    </source>
</reference>
<dbReference type="EMBL" id="JBFOHK010000001">
    <property type="protein sequence ID" value="MEW9571075.1"/>
    <property type="molecule type" value="Genomic_DNA"/>
</dbReference>
<evidence type="ECO:0000313" key="3">
    <source>
        <dbReference type="Proteomes" id="UP001556220"/>
    </source>
</evidence>
<keyword evidence="1" id="KW-0812">Transmembrane</keyword>